<dbReference type="AlphaFoldDB" id="A0A9X3IWU5"/>
<keyword evidence="5" id="KW-1185">Reference proteome</keyword>
<evidence type="ECO:0000256" key="2">
    <source>
        <dbReference type="ARBA" id="ARBA00022737"/>
    </source>
</evidence>
<dbReference type="Pfam" id="PF00400">
    <property type="entry name" value="WD40"/>
    <property type="match status" value="2"/>
</dbReference>
<name>A0A9X3IWU5_9BACT</name>
<dbReference type="RefSeq" id="WP_267767739.1">
    <property type="nucleotide sequence ID" value="NZ_JAPNKE010000002.1"/>
</dbReference>
<dbReference type="PROSITE" id="PS00678">
    <property type="entry name" value="WD_REPEATS_1"/>
    <property type="match status" value="1"/>
</dbReference>
<accession>A0A9X3IWU5</accession>
<gene>
    <name evidence="4" type="ORF">OV079_09845</name>
</gene>
<evidence type="ECO:0000313" key="4">
    <source>
        <dbReference type="EMBL" id="MCY1005864.1"/>
    </source>
</evidence>
<dbReference type="SUPFAM" id="SSF50998">
    <property type="entry name" value="Quinoprotein alcohol dehydrogenase-like"/>
    <property type="match status" value="1"/>
</dbReference>
<comment type="caution">
    <text evidence="4">The sequence shown here is derived from an EMBL/GenBank/DDBJ whole genome shotgun (WGS) entry which is preliminary data.</text>
</comment>
<reference evidence="4" key="1">
    <citation type="submission" date="2022-11" db="EMBL/GenBank/DDBJ databases">
        <title>Minimal conservation of predation-associated metabolite biosynthetic gene clusters underscores biosynthetic potential of Myxococcota including descriptions for ten novel species: Archangium lansinium sp. nov., Myxococcus landrumus sp. nov., Nannocystis bai.</title>
        <authorList>
            <person name="Ahearne A."/>
            <person name="Stevens C."/>
            <person name="Phillips K."/>
        </authorList>
    </citation>
    <scope>NUCLEOTIDE SEQUENCE</scope>
    <source>
        <strain evidence="4">Na p29</strain>
    </source>
</reference>
<dbReference type="PROSITE" id="PS50294">
    <property type="entry name" value="WD_REPEATS_REGION"/>
    <property type="match status" value="1"/>
</dbReference>
<dbReference type="PANTHER" id="PTHR19848:SF8">
    <property type="entry name" value="F-BOX AND WD REPEAT DOMAIN CONTAINING 7"/>
    <property type="match status" value="1"/>
</dbReference>
<dbReference type="InterPro" id="IPR015943">
    <property type="entry name" value="WD40/YVTN_repeat-like_dom_sf"/>
</dbReference>
<dbReference type="InterPro" id="IPR011047">
    <property type="entry name" value="Quinoprotein_ADH-like_sf"/>
</dbReference>
<dbReference type="InterPro" id="IPR001680">
    <property type="entry name" value="WD40_rpt"/>
</dbReference>
<organism evidence="4 5">
    <name type="scientific">Nannocystis pusilla</name>
    <dbReference type="NCBI Taxonomy" id="889268"/>
    <lineage>
        <taxon>Bacteria</taxon>
        <taxon>Pseudomonadati</taxon>
        <taxon>Myxococcota</taxon>
        <taxon>Polyangia</taxon>
        <taxon>Nannocystales</taxon>
        <taxon>Nannocystaceae</taxon>
        <taxon>Nannocystis</taxon>
    </lineage>
</organism>
<keyword evidence="2" id="KW-0677">Repeat</keyword>
<feature type="repeat" description="WD" evidence="3">
    <location>
        <begin position="158"/>
        <end position="191"/>
    </location>
</feature>
<sequence length="219" mass="22657">MGRRVVALTGDVLIFALYARGFLAADVDTSRAVAALDCPDHEWQDLAGAPGGTRAVLVSVAGAVVVIDPGDPLRCRSVPAPEGAVAADVSPDGRTVVIGGRGFIARVDDGAVRWKVPHPGVWPLDVSLSPDGRWIASFGPDDVARVWDAATGDLRAVLSGHHARVASVDFSLDGRTLATGGWDGAARLWDLAALDLPVAVLARDAEATWGLSLADALDG</sequence>
<protein>
    <recommendedName>
        <fullName evidence="6">WD40 repeat domain-containing protein</fullName>
    </recommendedName>
</protein>
<evidence type="ECO:0000313" key="5">
    <source>
        <dbReference type="Proteomes" id="UP001150924"/>
    </source>
</evidence>
<evidence type="ECO:0000256" key="3">
    <source>
        <dbReference type="PROSITE-ProRule" id="PRU00221"/>
    </source>
</evidence>
<evidence type="ECO:0008006" key="6">
    <source>
        <dbReference type="Google" id="ProtNLM"/>
    </source>
</evidence>
<dbReference type="PANTHER" id="PTHR19848">
    <property type="entry name" value="WD40 REPEAT PROTEIN"/>
    <property type="match status" value="1"/>
</dbReference>
<dbReference type="InterPro" id="IPR019775">
    <property type="entry name" value="WD40_repeat_CS"/>
</dbReference>
<proteinExistence type="predicted"/>
<dbReference type="PROSITE" id="PS50082">
    <property type="entry name" value="WD_REPEATS_2"/>
    <property type="match status" value="2"/>
</dbReference>
<evidence type="ECO:0000256" key="1">
    <source>
        <dbReference type="ARBA" id="ARBA00022574"/>
    </source>
</evidence>
<feature type="repeat" description="WD" evidence="3">
    <location>
        <begin position="126"/>
        <end position="157"/>
    </location>
</feature>
<dbReference type="Gene3D" id="2.130.10.10">
    <property type="entry name" value="YVTN repeat-like/Quinoprotein amine dehydrogenase"/>
    <property type="match status" value="1"/>
</dbReference>
<dbReference type="SMART" id="SM00320">
    <property type="entry name" value="WD40"/>
    <property type="match status" value="2"/>
</dbReference>
<keyword evidence="1 3" id="KW-0853">WD repeat</keyword>
<dbReference type="Proteomes" id="UP001150924">
    <property type="component" value="Unassembled WGS sequence"/>
</dbReference>
<dbReference type="EMBL" id="JAPNKE010000002">
    <property type="protein sequence ID" value="MCY1005864.1"/>
    <property type="molecule type" value="Genomic_DNA"/>
</dbReference>